<protein>
    <recommendedName>
        <fullName evidence="5">DUF2933 domain-containing protein</fullName>
    </recommendedName>
</protein>
<organism evidence="3 4">
    <name type="scientific">Cupriavidus nantongensis</name>
    <dbReference type="NCBI Taxonomy" id="1796606"/>
    <lineage>
        <taxon>Bacteria</taxon>
        <taxon>Pseudomonadati</taxon>
        <taxon>Pseudomonadota</taxon>
        <taxon>Betaproteobacteria</taxon>
        <taxon>Burkholderiales</taxon>
        <taxon>Burkholderiaceae</taxon>
        <taxon>Cupriavidus</taxon>
    </lineage>
</organism>
<accession>A0A142JJX5</accession>
<feature type="transmembrane region" description="Helical" evidence="2">
    <location>
        <begin position="50"/>
        <end position="69"/>
    </location>
</feature>
<dbReference type="STRING" id="1796606.A2G96_11935"/>
<keyword evidence="2" id="KW-0812">Transmembrane</keyword>
<evidence type="ECO:0000256" key="2">
    <source>
        <dbReference type="SAM" id="Phobius"/>
    </source>
</evidence>
<keyword evidence="2" id="KW-1133">Transmembrane helix</keyword>
<keyword evidence="2" id="KW-0472">Membrane</keyword>
<gene>
    <name evidence="3" type="ORF">A2G96_11935</name>
</gene>
<name>A0A142JJX5_9BURK</name>
<evidence type="ECO:0000313" key="3">
    <source>
        <dbReference type="EMBL" id="AMR78387.1"/>
    </source>
</evidence>
<sequence>MKACHSQSTHHGAIAGQVRRFRWSLRWGIVLAALAIFAAIALGMPRWSAVASWLPFALVLLCPLMHLFHGGHGRSAPSKEGGDSVDGQRHD</sequence>
<evidence type="ECO:0000256" key="1">
    <source>
        <dbReference type="SAM" id="MobiDB-lite"/>
    </source>
</evidence>
<dbReference type="InterPro" id="IPR021682">
    <property type="entry name" value="DUF2933"/>
</dbReference>
<reference evidence="3 4" key="1">
    <citation type="submission" date="2016-03" db="EMBL/GenBank/DDBJ databases">
        <title>Complete genome sequence of a novel chlorpyrifos degrading bacterium, Cupriavidus nantongensis sp. X1.</title>
        <authorList>
            <person name="Fang L."/>
        </authorList>
    </citation>
    <scope>NUCLEOTIDE SEQUENCE [LARGE SCALE GENOMIC DNA]</scope>
    <source>
        <strain evidence="3 4">X1</strain>
    </source>
</reference>
<evidence type="ECO:0000313" key="4">
    <source>
        <dbReference type="Proteomes" id="UP000075238"/>
    </source>
</evidence>
<feature type="compositionally biased region" description="Basic and acidic residues" evidence="1">
    <location>
        <begin position="80"/>
        <end position="91"/>
    </location>
</feature>
<proteinExistence type="predicted"/>
<feature type="region of interest" description="Disordered" evidence="1">
    <location>
        <begin position="72"/>
        <end position="91"/>
    </location>
</feature>
<feature type="transmembrane region" description="Helical" evidence="2">
    <location>
        <begin position="25"/>
        <end position="44"/>
    </location>
</feature>
<dbReference type="KEGG" id="cnan:A2G96_11935"/>
<dbReference type="EMBL" id="CP014844">
    <property type="protein sequence ID" value="AMR78387.1"/>
    <property type="molecule type" value="Genomic_DNA"/>
</dbReference>
<dbReference type="RefSeq" id="WP_062799407.1">
    <property type="nucleotide sequence ID" value="NZ_CP014844.1"/>
</dbReference>
<dbReference type="OrthoDB" id="8966467at2"/>
<dbReference type="Pfam" id="PF11666">
    <property type="entry name" value="DUF2933"/>
    <property type="match status" value="1"/>
</dbReference>
<dbReference type="Proteomes" id="UP000075238">
    <property type="component" value="Chromosome 1"/>
</dbReference>
<evidence type="ECO:0008006" key="5">
    <source>
        <dbReference type="Google" id="ProtNLM"/>
    </source>
</evidence>
<dbReference type="AlphaFoldDB" id="A0A142JJX5"/>
<keyword evidence="4" id="KW-1185">Reference proteome</keyword>